<evidence type="ECO:0000256" key="5">
    <source>
        <dbReference type="SAM" id="Phobius"/>
    </source>
</evidence>
<evidence type="ECO:0000313" key="8">
    <source>
        <dbReference type="Proteomes" id="UP001223586"/>
    </source>
</evidence>
<dbReference type="CDD" id="cd07023">
    <property type="entry name" value="S49_Sppa_N_C"/>
    <property type="match status" value="1"/>
</dbReference>
<dbReference type="PANTHER" id="PTHR42987">
    <property type="entry name" value="PEPTIDASE S49"/>
    <property type="match status" value="1"/>
</dbReference>
<evidence type="ECO:0000256" key="4">
    <source>
        <dbReference type="ARBA" id="ARBA00022825"/>
    </source>
</evidence>
<dbReference type="Gene3D" id="3.90.226.10">
    <property type="entry name" value="2-enoyl-CoA Hydratase, Chain A, domain 1"/>
    <property type="match status" value="2"/>
</dbReference>
<dbReference type="EC" id="3.4.21.-" evidence="7"/>
<reference evidence="7 8" key="1">
    <citation type="submission" date="2023-07" db="EMBL/GenBank/DDBJ databases">
        <title>Genomic Encyclopedia of Type Strains, Phase IV (KMG-IV): sequencing the most valuable type-strain genomes for metagenomic binning, comparative biology and taxonomic classification.</title>
        <authorList>
            <person name="Goeker M."/>
        </authorList>
    </citation>
    <scope>NUCLEOTIDE SEQUENCE [LARGE SCALE GENOMIC DNA]</scope>
    <source>
        <strain evidence="7 8">DSM 23837</strain>
    </source>
</reference>
<sequence>MNSKRWWAILIAGTIFIFSVIINFASMAFSTNFSKLWGDAFEEWSEKTIEEGSVTKKIAIIDLDGVIQDNGDVTSIWSSGGYNHKLFMEQLNHAKDDNATKAIILRVNTPGGGVVESAEIHRKIVQIQEETKKPVYVSMGGIAASGGYYVSAPADKIFASPETMTGSLGVIMQGTNYGELAKKLGVDFVTIKSGEYKDIMSQTREMTEAERNIMKSMLDNSFNGFVKVIAEGRNMPEERVREIADGRIYDGRQAKELDLIDDFGYLEEVIEAIRADYSLDGASVVRYGAYSGFPSLFGTAMQKITGKEGEMFGAFKMLTQPNSPRLMYLYAE</sequence>
<dbReference type="GO" id="GO:0006508">
    <property type="term" value="P:proteolysis"/>
    <property type="evidence" value="ECO:0007669"/>
    <property type="project" value="UniProtKB-KW"/>
</dbReference>
<keyword evidence="5" id="KW-1133">Transmembrane helix</keyword>
<organism evidence="7 8">
    <name type="scientific">Bacillus chungangensis</name>
    <dbReference type="NCBI Taxonomy" id="587633"/>
    <lineage>
        <taxon>Bacteria</taxon>
        <taxon>Bacillati</taxon>
        <taxon>Bacillota</taxon>
        <taxon>Bacilli</taxon>
        <taxon>Bacillales</taxon>
        <taxon>Bacillaceae</taxon>
        <taxon>Bacillus</taxon>
    </lineage>
</organism>
<dbReference type="InterPro" id="IPR029045">
    <property type="entry name" value="ClpP/crotonase-like_dom_sf"/>
</dbReference>
<dbReference type="Pfam" id="PF01343">
    <property type="entry name" value="Peptidase_S49"/>
    <property type="match status" value="1"/>
</dbReference>
<proteinExistence type="inferred from homology"/>
<dbReference type="InterPro" id="IPR002142">
    <property type="entry name" value="Peptidase_S49"/>
</dbReference>
<keyword evidence="2 7" id="KW-0645">Protease</keyword>
<dbReference type="GO" id="GO:0008233">
    <property type="term" value="F:peptidase activity"/>
    <property type="evidence" value="ECO:0007669"/>
    <property type="project" value="UniProtKB-KW"/>
</dbReference>
<gene>
    <name evidence="7" type="ORF">J2S08_000395</name>
</gene>
<evidence type="ECO:0000256" key="2">
    <source>
        <dbReference type="ARBA" id="ARBA00022670"/>
    </source>
</evidence>
<evidence type="ECO:0000256" key="1">
    <source>
        <dbReference type="ARBA" id="ARBA00008683"/>
    </source>
</evidence>
<keyword evidence="5" id="KW-0812">Transmembrane</keyword>
<keyword evidence="8" id="KW-1185">Reference proteome</keyword>
<evidence type="ECO:0000259" key="6">
    <source>
        <dbReference type="Pfam" id="PF01343"/>
    </source>
</evidence>
<dbReference type="InterPro" id="IPR047272">
    <property type="entry name" value="S49_SppA_C"/>
</dbReference>
<protein>
    <submittedName>
        <fullName evidence="7">Protease-4</fullName>
        <ecNumber evidence="7">3.4.21.-</ecNumber>
    </submittedName>
</protein>
<accession>A0ABT9WMP9</accession>
<dbReference type="RefSeq" id="WP_307226125.1">
    <property type="nucleotide sequence ID" value="NZ_JAUSTT010000001.1"/>
</dbReference>
<feature type="transmembrane region" description="Helical" evidence="5">
    <location>
        <begin position="6"/>
        <end position="25"/>
    </location>
</feature>
<comment type="caution">
    <text evidence="7">The sequence shown here is derived from an EMBL/GenBank/DDBJ whole genome shotgun (WGS) entry which is preliminary data.</text>
</comment>
<name>A0ABT9WMP9_9BACI</name>
<dbReference type="SUPFAM" id="SSF52096">
    <property type="entry name" value="ClpP/crotonase"/>
    <property type="match status" value="1"/>
</dbReference>
<dbReference type="EMBL" id="JAUSTT010000001">
    <property type="protein sequence ID" value="MDQ0174564.1"/>
    <property type="molecule type" value="Genomic_DNA"/>
</dbReference>
<dbReference type="PANTHER" id="PTHR42987:SF7">
    <property type="entry name" value="SIGNAL PEPTIDE PEPTIDASE SPPA-RELATED"/>
    <property type="match status" value="1"/>
</dbReference>
<evidence type="ECO:0000256" key="3">
    <source>
        <dbReference type="ARBA" id="ARBA00022801"/>
    </source>
</evidence>
<keyword evidence="5" id="KW-0472">Membrane</keyword>
<keyword evidence="4" id="KW-0720">Serine protease</keyword>
<keyword evidence="3 7" id="KW-0378">Hydrolase</keyword>
<evidence type="ECO:0000313" key="7">
    <source>
        <dbReference type="EMBL" id="MDQ0174564.1"/>
    </source>
</evidence>
<dbReference type="InterPro" id="IPR004635">
    <property type="entry name" value="Pept_S49_SppA"/>
</dbReference>
<dbReference type="NCBIfam" id="TIGR00706">
    <property type="entry name" value="SppA_dom"/>
    <property type="match status" value="1"/>
</dbReference>
<comment type="similarity">
    <text evidence="1">Belongs to the peptidase S49 family.</text>
</comment>
<feature type="domain" description="Peptidase S49" evidence="6">
    <location>
        <begin position="129"/>
        <end position="276"/>
    </location>
</feature>
<dbReference type="Proteomes" id="UP001223586">
    <property type="component" value="Unassembled WGS sequence"/>
</dbReference>